<dbReference type="EMBL" id="MU839053">
    <property type="protein sequence ID" value="KAK1761735.1"/>
    <property type="molecule type" value="Genomic_DNA"/>
</dbReference>
<name>A0AAJ0BNU0_9PEZI</name>
<dbReference type="InterPro" id="IPR056884">
    <property type="entry name" value="NPHP3-like_N"/>
</dbReference>
<dbReference type="RefSeq" id="XP_060277948.1">
    <property type="nucleotide sequence ID" value="XM_060429404.1"/>
</dbReference>
<dbReference type="SUPFAM" id="SSF52540">
    <property type="entry name" value="P-loop containing nucleoside triphosphate hydrolases"/>
    <property type="match status" value="1"/>
</dbReference>
<dbReference type="Proteomes" id="UP001244011">
    <property type="component" value="Unassembled WGS sequence"/>
</dbReference>
<evidence type="ECO:0000313" key="6">
    <source>
        <dbReference type="Proteomes" id="UP001244011"/>
    </source>
</evidence>
<reference evidence="5" key="1">
    <citation type="submission" date="2023-06" db="EMBL/GenBank/DDBJ databases">
        <title>Genome-scale phylogeny and comparative genomics of the fungal order Sordariales.</title>
        <authorList>
            <consortium name="Lawrence Berkeley National Laboratory"/>
            <person name="Hensen N."/>
            <person name="Bonometti L."/>
            <person name="Westerberg I."/>
            <person name="Brannstrom I.O."/>
            <person name="Guillou S."/>
            <person name="Cros-Aarteil S."/>
            <person name="Calhoun S."/>
            <person name="Haridas S."/>
            <person name="Kuo A."/>
            <person name="Mondo S."/>
            <person name="Pangilinan J."/>
            <person name="Riley R."/>
            <person name="Labutti K."/>
            <person name="Andreopoulos B."/>
            <person name="Lipzen A."/>
            <person name="Chen C."/>
            <person name="Yanf M."/>
            <person name="Daum C."/>
            <person name="Ng V."/>
            <person name="Clum A."/>
            <person name="Steindorff A."/>
            <person name="Ohm R."/>
            <person name="Martin F."/>
            <person name="Silar P."/>
            <person name="Natvig D."/>
            <person name="Lalanne C."/>
            <person name="Gautier V."/>
            <person name="Ament-Velasquez S.L."/>
            <person name="Kruys A."/>
            <person name="Hutchinson M.I."/>
            <person name="Powell A.J."/>
            <person name="Barry K."/>
            <person name="Miller A.N."/>
            <person name="Grigoriev I.V."/>
            <person name="Debuchy R."/>
            <person name="Gladieux P."/>
            <person name="Thoren M.H."/>
            <person name="Johannesson H."/>
        </authorList>
    </citation>
    <scope>NUCLEOTIDE SEQUENCE</scope>
    <source>
        <strain evidence="5">8032-3</strain>
    </source>
</reference>
<feature type="repeat" description="ANK" evidence="2">
    <location>
        <begin position="709"/>
        <end position="741"/>
    </location>
</feature>
<dbReference type="Pfam" id="PF24883">
    <property type="entry name" value="NPHP3_N"/>
    <property type="match status" value="1"/>
</dbReference>
<dbReference type="InterPro" id="IPR054471">
    <property type="entry name" value="GPIID_WHD"/>
</dbReference>
<dbReference type="Gene3D" id="1.25.40.20">
    <property type="entry name" value="Ankyrin repeat-containing domain"/>
    <property type="match status" value="2"/>
</dbReference>
<gene>
    <name evidence="5" type="ORF">QBC33DRAFT_553391</name>
</gene>
<evidence type="ECO:0000259" key="3">
    <source>
        <dbReference type="Pfam" id="PF22939"/>
    </source>
</evidence>
<proteinExistence type="predicted"/>
<accession>A0AAJ0BNU0</accession>
<keyword evidence="1" id="KW-0677">Repeat</keyword>
<keyword evidence="6" id="KW-1185">Reference proteome</keyword>
<dbReference type="SUPFAM" id="SSF48403">
    <property type="entry name" value="Ankyrin repeat"/>
    <property type="match status" value="1"/>
</dbReference>
<dbReference type="GeneID" id="85312591"/>
<evidence type="ECO:0000256" key="1">
    <source>
        <dbReference type="ARBA" id="ARBA00022737"/>
    </source>
</evidence>
<dbReference type="InterPro" id="IPR036770">
    <property type="entry name" value="Ankyrin_rpt-contain_sf"/>
</dbReference>
<dbReference type="PROSITE" id="PS50297">
    <property type="entry name" value="ANK_REP_REGION"/>
    <property type="match status" value="2"/>
</dbReference>
<sequence>MDPVSLSLGVAGVLPLVATAIKSARSYMTAVRNARESITTLITELEALQVSLRSLNDLLGSGTLEAFDVRFDQSSVLLSCSAACETKLRSLCKKLGHESNGRMSRFLWPLSEKEHQTTIQEIRNFTQWMHFALSIDGCRLLARTSDDVVKVMGQQLDQFKSIQAIQSSTAQMFDAVQEQTQMLKDGANTETRSQILDWISTARHDHKHQALQTSRAPNTGNWILDKIEYRQWKDGSSPSNALWCHGIQGSGKTNLTSIIVDDILESASGPICPLAFIYFDYQEQELQTPSQVWPLVLRQLVEMMPEIPKPVGELYERISPISSSLPLHECGRLILDVVQNLECAYLVIDALDECDGSSSRRPILQFLEQLIQSSKVRVLVTSRPHIQDVHYALCNSPQIEIKAQRDDLKTYLREELLHGGIYDIADEDFANKIINTLADRADGMFLLPVLQVRTILKEPTIGDMEDRLEELSRDLTQAFGETVARIQRQAGNRGRIGMGVLMYLTHWKRPLDIAELSDALAIRPNQTRVNPKYRPSPNVVVECCQGLVAIDPETAFVRPAHHAIQEYLVCHSRQLFPRAEADIASNCLQYLLFEDFKDGPWETQDEISLQIRSSPFLLYATQHYGRHVKPVESDPEVWTLLSRLFASPAAIAAATQVNHYGKGYREEYVNPDECRSRNPLHLAARCGLNRALAALLESGRYGVNDATKMGTTAIIQAAASGHVSTVRILLQQGADPYLSNWYGNALHCAVEGGYANTIRELVSWGMDPNPSQRHWRAPIRCVIDRDSAEACEALVELGATLNPDDHLHLLHHAALEGCERIVGLIIRRGWADPELRSSQASEASRGRTPLHYAAMASDPGALEVLVEAGADVNARDERGRTPLDYAEEYERQGAVRLLLAAGAVAGQEQPPAPWKELLVHTGYEPGW</sequence>
<feature type="domain" description="GPI inositol-deacylase winged helix" evidence="3">
    <location>
        <begin position="497"/>
        <end position="573"/>
    </location>
</feature>
<dbReference type="Gene3D" id="3.40.50.300">
    <property type="entry name" value="P-loop containing nucleotide triphosphate hydrolases"/>
    <property type="match status" value="1"/>
</dbReference>
<feature type="domain" description="Nephrocystin 3-like N-terminal" evidence="4">
    <location>
        <begin position="218"/>
        <end position="383"/>
    </location>
</feature>
<dbReference type="PANTHER" id="PTHR10039:SF15">
    <property type="entry name" value="NACHT DOMAIN-CONTAINING PROTEIN"/>
    <property type="match status" value="1"/>
</dbReference>
<dbReference type="PROSITE" id="PS50088">
    <property type="entry name" value="ANK_REPEAT"/>
    <property type="match status" value="2"/>
</dbReference>
<evidence type="ECO:0000313" key="5">
    <source>
        <dbReference type="EMBL" id="KAK1761735.1"/>
    </source>
</evidence>
<protein>
    <submittedName>
        <fullName evidence="5">Ankyrin</fullName>
    </submittedName>
</protein>
<dbReference type="Pfam" id="PF22939">
    <property type="entry name" value="WHD_GPIID"/>
    <property type="match status" value="1"/>
</dbReference>
<keyword evidence="2" id="KW-0040">ANK repeat</keyword>
<dbReference type="PANTHER" id="PTHR10039">
    <property type="entry name" value="AMELOGENIN"/>
    <property type="match status" value="1"/>
</dbReference>
<feature type="repeat" description="ANK" evidence="2">
    <location>
        <begin position="845"/>
        <end position="877"/>
    </location>
</feature>
<dbReference type="AlphaFoldDB" id="A0AAJ0BNU0"/>
<dbReference type="Pfam" id="PF12796">
    <property type="entry name" value="Ank_2"/>
    <property type="match status" value="2"/>
</dbReference>
<dbReference type="InterPro" id="IPR002110">
    <property type="entry name" value="Ankyrin_rpt"/>
</dbReference>
<evidence type="ECO:0000256" key="2">
    <source>
        <dbReference type="PROSITE-ProRule" id="PRU00023"/>
    </source>
</evidence>
<dbReference type="InterPro" id="IPR027417">
    <property type="entry name" value="P-loop_NTPase"/>
</dbReference>
<comment type="caution">
    <text evidence="5">The sequence shown here is derived from an EMBL/GenBank/DDBJ whole genome shotgun (WGS) entry which is preliminary data.</text>
</comment>
<evidence type="ECO:0000259" key="4">
    <source>
        <dbReference type="Pfam" id="PF24883"/>
    </source>
</evidence>
<organism evidence="5 6">
    <name type="scientific">Phialemonium atrogriseum</name>
    <dbReference type="NCBI Taxonomy" id="1093897"/>
    <lineage>
        <taxon>Eukaryota</taxon>
        <taxon>Fungi</taxon>
        <taxon>Dikarya</taxon>
        <taxon>Ascomycota</taxon>
        <taxon>Pezizomycotina</taxon>
        <taxon>Sordariomycetes</taxon>
        <taxon>Sordariomycetidae</taxon>
        <taxon>Cephalothecales</taxon>
        <taxon>Cephalothecaceae</taxon>
        <taxon>Phialemonium</taxon>
    </lineage>
</organism>
<dbReference type="SMART" id="SM00248">
    <property type="entry name" value="ANK"/>
    <property type="match status" value="7"/>
</dbReference>